<dbReference type="EMBL" id="JBBNAF010000008">
    <property type="protein sequence ID" value="KAK9121351.1"/>
    <property type="molecule type" value="Genomic_DNA"/>
</dbReference>
<keyword evidence="3" id="KW-1185">Reference proteome</keyword>
<comment type="caution">
    <text evidence="2">The sequence shown here is derived from an EMBL/GenBank/DDBJ whole genome shotgun (WGS) entry which is preliminary data.</text>
</comment>
<comment type="subcellular location">
    <subcellularLocation>
        <location evidence="1">Nucleus</location>
    </subcellularLocation>
</comment>
<dbReference type="SMART" id="SM00414">
    <property type="entry name" value="H2A"/>
    <property type="match status" value="1"/>
</dbReference>
<evidence type="ECO:0000313" key="3">
    <source>
        <dbReference type="Proteomes" id="UP001420932"/>
    </source>
</evidence>
<dbReference type="Proteomes" id="UP001420932">
    <property type="component" value="Unassembled WGS sequence"/>
</dbReference>
<dbReference type="GO" id="GO:0000786">
    <property type="term" value="C:nucleosome"/>
    <property type="evidence" value="ECO:0007669"/>
    <property type="project" value="UniProtKB-KW"/>
</dbReference>
<comment type="subunit">
    <text evidence="1">The nucleosome is a histone octamer containing two molecules each of H2A, H2B, H3 and H4 assembled in one H3-H4 heterotetramer and two H2A-H2B heterodimers. The octamer wraps approximately 147 bp of DNA.</text>
</comment>
<proteinExistence type="inferred from homology"/>
<dbReference type="GO" id="GO:0003677">
    <property type="term" value="F:DNA binding"/>
    <property type="evidence" value="ECO:0007669"/>
    <property type="project" value="UniProtKB-KW"/>
</dbReference>
<dbReference type="PRINTS" id="PR00620">
    <property type="entry name" value="HISTONEH2A"/>
</dbReference>
<dbReference type="GO" id="GO:0005634">
    <property type="term" value="C:nucleus"/>
    <property type="evidence" value="ECO:0007669"/>
    <property type="project" value="UniProtKB-SubCell"/>
</dbReference>
<keyword evidence="1" id="KW-0544">Nucleosome core</keyword>
<dbReference type="Gene3D" id="1.10.20.10">
    <property type="entry name" value="Histone, subunit A"/>
    <property type="match status" value="1"/>
</dbReference>
<dbReference type="GO" id="GO:0046982">
    <property type="term" value="F:protein heterodimerization activity"/>
    <property type="evidence" value="ECO:0007669"/>
    <property type="project" value="InterPro"/>
</dbReference>
<dbReference type="InterPro" id="IPR009072">
    <property type="entry name" value="Histone-fold"/>
</dbReference>
<sequence>MLGALFTWRPCLNTWPPRALTSDKPVAAATATTANKFHHCFTKSDDDGFLRCEGDAGAPVYLAAVLEYLAAECLENLSFVFVILGSFEMVNAYAVLELAGNAMRDNKKTRVVPRHIQLAVRNDEELKASCSEKR</sequence>
<evidence type="ECO:0000256" key="1">
    <source>
        <dbReference type="RuleBase" id="RU003767"/>
    </source>
</evidence>
<evidence type="ECO:0000313" key="2">
    <source>
        <dbReference type="EMBL" id="KAK9121351.1"/>
    </source>
</evidence>
<protein>
    <recommendedName>
        <fullName evidence="1">Histone H2A</fullName>
    </recommendedName>
</protein>
<dbReference type="PANTHER" id="PTHR23430">
    <property type="entry name" value="HISTONE H2A"/>
    <property type="match status" value="1"/>
</dbReference>
<accession>A0AAP0IVK9</accession>
<dbReference type="SUPFAM" id="SSF47113">
    <property type="entry name" value="Histone-fold"/>
    <property type="match status" value="1"/>
</dbReference>
<reference evidence="2 3" key="1">
    <citation type="submission" date="2024-01" db="EMBL/GenBank/DDBJ databases">
        <title>Genome assemblies of Stephania.</title>
        <authorList>
            <person name="Yang L."/>
        </authorList>
    </citation>
    <scope>NUCLEOTIDE SEQUENCE [LARGE SCALE GENOMIC DNA]</scope>
    <source>
        <strain evidence="2">YNDBR</strain>
        <tissue evidence="2">Leaf</tissue>
    </source>
</reference>
<dbReference type="GO" id="GO:0030527">
    <property type="term" value="F:structural constituent of chromatin"/>
    <property type="evidence" value="ECO:0007669"/>
    <property type="project" value="InterPro"/>
</dbReference>
<organism evidence="2 3">
    <name type="scientific">Stephania yunnanensis</name>
    <dbReference type="NCBI Taxonomy" id="152371"/>
    <lineage>
        <taxon>Eukaryota</taxon>
        <taxon>Viridiplantae</taxon>
        <taxon>Streptophyta</taxon>
        <taxon>Embryophyta</taxon>
        <taxon>Tracheophyta</taxon>
        <taxon>Spermatophyta</taxon>
        <taxon>Magnoliopsida</taxon>
        <taxon>Ranunculales</taxon>
        <taxon>Menispermaceae</taxon>
        <taxon>Menispermoideae</taxon>
        <taxon>Cissampelideae</taxon>
        <taxon>Stephania</taxon>
    </lineage>
</organism>
<keyword evidence="1" id="KW-0238">DNA-binding</keyword>
<keyword evidence="1" id="KW-0158">Chromosome</keyword>
<name>A0AAP0IVK9_9MAGN</name>
<keyword evidence="1" id="KW-0539">Nucleus</keyword>
<comment type="similarity">
    <text evidence="1">Belongs to the histone H2A family.</text>
</comment>
<dbReference type="CDD" id="cd00074">
    <property type="entry name" value="HFD_H2A"/>
    <property type="match status" value="1"/>
</dbReference>
<dbReference type="InterPro" id="IPR002119">
    <property type="entry name" value="Histone_H2A"/>
</dbReference>
<gene>
    <name evidence="2" type="ORF">Syun_018968</name>
</gene>
<dbReference type="AlphaFoldDB" id="A0AAP0IVK9"/>